<dbReference type="Proteomes" id="UP000807115">
    <property type="component" value="Chromosome 3"/>
</dbReference>
<dbReference type="AlphaFoldDB" id="A0A921RIX1"/>
<evidence type="ECO:0000313" key="1">
    <source>
        <dbReference type="EMBL" id="KAG0540483.1"/>
    </source>
</evidence>
<sequence length="53" mass="5720">MIIPLSLSARAGCNLSCVSWAELASDDQSWLGFGCCTLWTPSPGLSRLQDDVF</sequence>
<dbReference type="EMBL" id="CM027682">
    <property type="protein sequence ID" value="KAG0540483.1"/>
    <property type="molecule type" value="Genomic_DNA"/>
</dbReference>
<proteinExistence type="predicted"/>
<evidence type="ECO:0000313" key="2">
    <source>
        <dbReference type="Proteomes" id="UP000807115"/>
    </source>
</evidence>
<accession>A0A921RIX1</accession>
<comment type="caution">
    <text evidence="1">The sequence shown here is derived from an EMBL/GenBank/DDBJ whole genome shotgun (WGS) entry which is preliminary data.</text>
</comment>
<gene>
    <name evidence="1" type="ORF">BDA96_03G413000</name>
</gene>
<reference evidence="1" key="1">
    <citation type="journal article" date="2019" name="BMC Genomics">
        <title>A new reference genome for Sorghum bicolor reveals high levels of sequence similarity between sweet and grain genotypes: implications for the genetics of sugar metabolism.</title>
        <authorList>
            <person name="Cooper E.A."/>
            <person name="Brenton Z.W."/>
            <person name="Flinn B.S."/>
            <person name="Jenkins J."/>
            <person name="Shu S."/>
            <person name="Flowers D."/>
            <person name="Luo F."/>
            <person name="Wang Y."/>
            <person name="Xia P."/>
            <person name="Barry K."/>
            <person name="Daum C."/>
            <person name="Lipzen A."/>
            <person name="Yoshinaga Y."/>
            <person name="Schmutz J."/>
            <person name="Saski C."/>
            <person name="Vermerris W."/>
            <person name="Kresovich S."/>
        </authorList>
    </citation>
    <scope>NUCLEOTIDE SEQUENCE</scope>
</reference>
<name>A0A921RIX1_SORBI</name>
<protein>
    <submittedName>
        <fullName evidence="1">Uncharacterized protein</fullName>
    </submittedName>
</protein>
<reference evidence="1" key="2">
    <citation type="submission" date="2020-10" db="EMBL/GenBank/DDBJ databases">
        <authorList>
            <person name="Cooper E.A."/>
            <person name="Brenton Z.W."/>
            <person name="Flinn B.S."/>
            <person name="Jenkins J."/>
            <person name="Shu S."/>
            <person name="Flowers D."/>
            <person name="Luo F."/>
            <person name="Wang Y."/>
            <person name="Xia P."/>
            <person name="Barry K."/>
            <person name="Daum C."/>
            <person name="Lipzen A."/>
            <person name="Yoshinaga Y."/>
            <person name="Schmutz J."/>
            <person name="Saski C."/>
            <person name="Vermerris W."/>
            <person name="Kresovich S."/>
        </authorList>
    </citation>
    <scope>NUCLEOTIDE SEQUENCE</scope>
</reference>
<organism evidence="1 2">
    <name type="scientific">Sorghum bicolor</name>
    <name type="common">Sorghum</name>
    <name type="synonym">Sorghum vulgare</name>
    <dbReference type="NCBI Taxonomy" id="4558"/>
    <lineage>
        <taxon>Eukaryota</taxon>
        <taxon>Viridiplantae</taxon>
        <taxon>Streptophyta</taxon>
        <taxon>Embryophyta</taxon>
        <taxon>Tracheophyta</taxon>
        <taxon>Spermatophyta</taxon>
        <taxon>Magnoliopsida</taxon>
        <taxon>Liliopsida</taxon>
        <taxon>Poales</taxon>
        <taxon>Poaceae</taxon>
        <taxon>PACMAD clade</taxon>
        <taxon>Panicoideae</taxon>
        <taxon>Andropogonodae</taxon>
        <taxon>Andropogoneae</taxon>
        <taxon>Sorghinae</taxon>
        <taxon>Sorghum</taxon>
    </lineage>
</organism>